<dbReference type="PROSITE" id="PS01276">
    <property type="entry name" value="PEPTIDASE_U32"/>
    <property type="match status" value="1"/>
</dbReference>
<organism evidence="5 6">
    <name type="scientific">Clostridium saudiense</name>
    <dbReference type="NCBI Taxonomy" id="1414720"/>
    <lineage>
        <taxon>Bacteria</taxon>
        <taxon>Bacillati</taxon>
        <taxon>Bacillota</taxon>
        <taxon>Clostridia</taxon>
        <taxon>Eubacteriales</taxon>
        <taxon>Clostridiaceae</taxon>
        <taxon>Clostridium</taxon>
    </lineage>
</organism>
<evidence type="ECO:0000256" key="2">
    <source>
        <dbReference type="ARBA" id="ARBA00022801"/>
    </source>
</evidence>
<dbReference type="Proteomes" id="UP000767334">
    <property type="component" value="Unassembled WGS sequence"/>
</dbReference>
<dbReference type="InterPro" id="IPR001539">
    <property type="entry name" value="Peptidase_U32"/>
</dbReference>
<dbReference type="Pfam" id="PF01136">
    <property type="entry name" value="Peptidase_U32"/>
    <property type="match status" value="1"/>
</dbReference>
<sequence length="412" mass="47112">MSIKYKKPELLAPAGSLEKLKIAFQYGADAVYFGGEAFSLRAAAQNFSFEEIKEGAELAHSLGKKIYCTVNVMPRNEGIEKLPEFLKSLEEAKVDAVLVSDLGVFRTVQKHTNLPIHISTQANTVNYEGCNMWHDLGAERVVLARECSLKEIKEIREHIPEELELEVFVHGAMCMSYSGRCLLSSYMTGRDSNRGACAQSCRWKYSLVEEKRPNQYFPIEEDQHGTYIMNSKDLCMIEHLPELLEAGVSSLKIEGRNKSEYYVAIVVNAYRKAIDLYYEDPENYKLPKVLRDEMYKVSHREYNTGFFFNEPKSDAIIYHTNDHVREYDVVAIVHEYDEESQIALCKQRNKFVKGDKVEILTPGEFGESFIVEELYNEDGEAIEGCPHPGMMCKVKVPFKVGKNSFLRKELVK</sequence>
<dbReference type="RefSeq" id="WP_133015452.1">
    <property type="nucleotide sequence ID" value="NZ_JACJLL010000021.1"/>
</dbReference>
<evidence type="ECO:0000256" key="3">
    <source>
        <dbReference type="ARBA" id="ARBA00038374"/>
    </source>
</evidence>
<evidence type="ECO:0000259" key="4">
    <source>
        <dbReference type="Pfam" id="PF16325"/>
    </source>
</evidence>
<reference evidence="5 6" key="1">
    <citation type="journal article" date="2021" name="Sci. Rep.">
        <title>The distribution of antibiotic resistance genes in chicken gut microbiota commensals.</title>
        <authorList>
            <person name="Juricova H."/>
            <person name="Matiasovicova J."/>
            <person name="Kubasova T."/>
            <person name="Cejkova D."/>
            <person name="Rychlik I."/>
        </authorList>
    </citation>
    <scope>NUCLEOTIDE SEQUENCE [LARGE SCALE GENOMIC DNA]</scope>
    <source>
        <strain evidence="5 6">An435</strain>
    </source>
</reference>
<comment type="similarity">
    <text evidence="3">Belongs to the peptidase U32 family.</text>
</comment>
<dbReference type="Pfam" id="PF16325">
    <property type="entry name" value="Peptidase_U32_C"/>
    <property type="match status" value="1"/>
</dbReference>
<evidence type="ECO:0000256" key="1">
    <source>
        <dbReference type="ARBA" id="ARBA00022670"/>
    </source>
</evidence>
<dbReference type="Gene3D" id="2.40.30.10">
    <property type="entry name" value="Translation factors"/>
    <property type="match status" value="1"/>
</dbReference>
<dbReference type="PANTHER" id="PTHR30217:SF6">
    <property type="entry name" value="TRNA HYDROXYLATION PROTEIN P"/>
    <property type="match status" value="1"/>
</dbReference>
<evidence type="ECO:0000313" key="5">
    <source>
        <dbReference type="EMBL" id="MBM6818726.1"/>
    </source>
</evidence>
<comment type="caution">
    <text evidence="5">The sequence shown here is derived from an EMBL/GenBank/DDBJ whole genome shotgun (WGS) entry which is preliminary data.</text>
</comment>
<gene>
    <name evidence="5" type="ORF">H6A19_05110</name>
</gene>
<dbReference type="PANTHER" id="PTHR30217">
    <property type="entry name" value="PEPTIDASE U32 FAMILY"/>
    <property type="match status" value="1"/>
</dbReference>
<keyword evidence="6" id="KW-1185">Reference proteome</keyword>
<keyword evidence="2" id="KW-0378">Hydrolase</keyword>
<feature type="domain" description="Peptidase family U32 C-terminal" evidence="4">
    <location>
        <begin position="325"/>
        <end position="407"/>
    </location>
</feature>
<proteinExistence type="inferred from homology"/>
<dbReference type="InterPro" id="IPR032525">
    <property type="entry name" value="Peptidase_U32_C"/>
</dbReference>
<name>A0ABS2FFH5_9CLOT</name>
<accession>A0ABS2FFH5</accession>
<protein>
    <submittedName>
        <fullName evidence="5">U32 family peptidase</fullName>
    </submittedName>
</protein>
<dbReference type="InterPro" id="IPR051454">
    <property type="entry name" value="RNA/ubiquinone_mod_enzymes"/>
</dbReference>
<evidence type="ECO:0000313" key="6">
    <source>
        <dbReference type="Proteomes" id="UP000767334"/>
    </source>
</evidence>
<dbReference type="EMBL" id="JACJLL010000021">
    <property type="protein sequence ID" value="MBM6818726.1"/>
    <property type="molecule type" value="Genomic_DNA"/>
</dbReference>
<keyword evidence="1" id="KW-0645">Protease</keyword>